<accession>D5RJ70</accession>
<name>D5RJ70_9PROT</name>
<keyword evidence="2" id="KW-1185">Reference proteome</keyword>
<feature type="non-terminal residue" evidence="1">
    <location>
        <position position="1"/>
    </location>
</feature>
<evidence type="ECO:0000313" key="1">
    <source>
        <dbReference type="EMBL" id="EFH12637.1"/>
    </source>
</evidence>
<gene>
    <name evidence="1" type="ORF">HMPREF0731_1130</name>
</gene>
<organism evidence="1 2">
    <name type="scientific">Pseudoroseomonas cervicalis ATCC 49957</name>
    <dbReference type="NCBI Taxonomy" id="525371"/>
    <lineage>
        <taxon>Bacteria</taxon>
        <taxon>Pseudomonadati</taxon>
        <taxon>Pseudomonadota</taxon>
        <taxon>Alphaproteobacteria</taxon>
        <taxon>Acetobacterales</taxon>
        <taxon>Roseomonadaceae</taxon>
        <taxon>Roseomonas</taxon>
    </lineage>
</organism>
<reference evidence="1 2" key="1">
    <citation type="submission" date="2010-04" db="EMBL/GenBank/DDBJ databases">
        <authorList>
            <person name="Qin X."/>
            <person name="Bachman B."/>
            <person name="Battles P."/>
            <person name="Bell A."/>
            <person name="Bess C."/>
            <person name="Bickham C."/>
            <person name="Chaboub L."/>
            <person name="Chen D."/>
            <person name="Coyle M."/>
            <person name="Deiros D.R."/>
            <person name="Dinh H."/>
            <person name="Forbes L."/>
            <person name="Fowler G."/>
            <person name="Francisco L."/>
            <person name="Fu Q."/>
            <person name="Gubbala S."/>
            <person name="Hale W."/>
            <person name="Han Y."/>
            <person name="Hemphill L."/>
            <person name="Highlander S.K."/>
            <person name="Hirani K."/>
            <person name="Hogues M."/>
            <person name="Jackson L."/>
            <person name="Jakkamsetti A."/>
            <person name="Javaid M."/>
            <person name="Jiang H."/>
            <person name="Korchina V."/>
            <person name="Kovar C."/>
            <person name="Lara F."/>
            <person name="Lee S."/>
            <person name="Mata R."/>
            <person name="Mathew T."/>
            <person name="Moen C."/>
            <person name="Morales K."/>
            <person name="Munidasa M."/>
            <person name="Nazareth L."/>
            <person name="Ngo R."/>
            <person name="Nguyen L."/>
            <person name="Okwuonu G."/>
            <person name="Ongeri F."/>
            <person name="Patil S."/>
            <person name="Petrosino J."/>
            <person name="Pham C."/>
            <person name="Pham P."/>
            <person name="Pu L.-L."/>
            <person name="Puazo M."/>
            <person name="Raj R."/>
            <person name="Reid J."/>
            <person name="Rouhana J."/>
            <person name="Saada N."/>
            <person name="Shang Y."/>
            <person name="Simmons D."/>
            <person name="Thornton R."/>
            <person name="Warren J."/>
            <person name="Weissenberger G."/>
            <person name="Zhang J."/>
            <person name="Zhang L."/>
            <person name="Zhou C."/>
            <person name="Zhu D."/>
            <person name="Muzny D."/>
            <person name="Worley K."/>
            <person name="Gibbs R."/>
        </authorList>
    </citation>
    <scope>NUCLEOTIDE SEQUENCE [LARGE SCALE GENOMIC DNA]</scope>
    <source>
        <strain evidence="1 2">ATCC 49957</strain>
    </source>
</reference>
<comment type="caution">
    <text evidence="1">The sequence shown here is derived from an EMBL/GenBank/DDBJ whole genome shotgun (WGS) entry which is preliminary data.</text>
</comment>
<dbReference type="EMBL" id="ADVL01000188">
    <property type="protein sequence ID" value="EFH12637.1"/>
    <property type="molecule type" value="Genomic_DNA"/>
</dbReference>
<evidence type="ECO:0008006" key="3">
    <source>
        <dbReference type="Google" id="ProtNLM"/>
    </source>
</evidence>
<protein>
    <recommendedName>
        <fullName evidence="3">Sensor histidine kinase</fullName>
    </recommendedName>
</protein>
<dbReference type="Proteomes" id="UP000005324">
    <property type="component" value="Unassembled WGS sequence"/>
</dbReference>
<evidence type="ECO:0000313" key="2">
    <source>
        <dbReference type="Proteomes" id="UP000005324"/>
    </source>
</evidence>
<sequence>RGGPPLSGAPRHSGFGSRMLEATIGRQLGGVVRRDWREEGLDCELELPLPSPGHRDAA</sequence>
<dbReference type="HOGENOM" id="CLU_2983910_0_0_5"/>
<dbReference type="AlphaFoldDB" id="D5RJ70"/>
<proteinExistence type="predicted"/>